<evidence type="ECO:0000313" key="1">
    <source>
        <dbReference type="EMBL" id="HGU32560.1"/>
    </source>
</evidence>
<dbReference type="AlphaFoldDB" id="A0A7C4MM26"/>
<gene>
    <name evidence="1" type="ORF">ENS29_06875</name>
</gene>
<sequence>MADKWEEVISCAISCTRCSTGLKPEDQRILSVYDHEPICMACKKAEEQRPDYPEVSRNAIGECMDITELNYTDPKGYCFHHFYPYTCKTS</sequence>
<protein>
    <submittedName>
        <fullName evidence="1">Uncharacterized protein</fullName>
    </submittedName>
</protein>
<proteinExistence type="predicted"/>
<comment type="caution">
    <text evidence="1">The sequence shown here is derived from an EMBL/GenBank/DDBJ whole genome shotgun (WGS) entry which is preliminary data.</text>
</comment>
<reference evidence="1" key="1">
    <citation type="journal article" date="2020" name="mSystems">
        <title>Genome- and Community-Level Interaction Insights into Carbon Utilization and Element Cycling Functions of Hydrothermarchaeota in Hydrothermal Sediment.</title>
        <authorList>
            <person name="Zhou Z."/>
            <person name="Liu Y."/>
            <person name="Xu W."/>
            <person name="Pan J."/>
            <person name="Luo Z.H."/>
            <person name="Li M."/>
        </authorList>
    </citation>
    <scope>NUCLEOTIDE SEQUENCE [LARGE SCALE GENOMIC DNA]</scope>
    <source>
        <strain evidence="1">SpSt-477</strain>
    </source>
</reference>
<organism evidence="1">
    <name type="scientific">Desulfatirhabdium butyrativorans</name>
    <dbReference type="NCBI Taxonomy" id="340467"/>
    <lineage>
        <taxon>Bacteria</taxon>
        <taxon>Pseudomonadati</taxon>
        <taxon>Thermodesulfobacteriota</taxon>
        <taxon>Desulfobacteria</taxon>
        <taxon>Desulfobacterales</taxon>
        <taxon>Desulfatirhabdiaceae</taxon>
        <taxon>Desulfatirhabdium</taxon>
    </lineage>
</organism>
<accession>A0A7C4MM26</accession>
<dbReference type="EMBL" id="DSUH01000161">
    <property type="protein sequence ID" value="HGU32560.1"/>
    <property type="molecule type" value="Genomic_DNA"/>
</dbReference>
<name>A0A7C4MM26_9BACT</name>